<dbReference type="Proteomes" id="UP000828941">
    <property type="component" value="Chromosome 14"/>
</dbReference>
<keyword evidence="2" id="KW-1185">Reference proteome</keyword>
<gene>
    <name evidence="1" type="ORF">L6164_036218</name>
</gene>
<evidence type="ECO:0000313" key="2">
    <source>
        <dbReference type="Proteomes" id="UP000828941"/>
    </source>
</evidence>
<sequence>MATIHLVKEKLLGEGSFGTVFRAFSTTPEGGLTVAVKATPTSFQPGALSLLKEENILNSFRHCPEIVQCYGSEITEEEGVCVQNLFLEYAPYGTLADLIKKGAFIESQVRVHTRMLLRGLSCIHRMGLVHCDLKPDNVLVFPGTGIMPYYQLKIADFGLAMTLEEKKLDARDRRWFRGTPFYMSPESVATGDIEPALDIWSLGCVVLEMMTGLPAWTSWNIECLENFLFRLVSGRITPRIPESLSMECRDFLSKCLDRDSKGRWTADMLLKHPFVAADPRRSSLSSGFGFY</sequence>
<accession>A0ACB9KGA2</accession>
<evidence type="ECO:0000313" key="1">
    <source>
        <dbReference type="EMBL" id="KAI4296245.1"/>
    </source>
</evidence>
<dbReference type="EMBL" id="CM039439">
    <property type="protein sequence ID" value="KAI4296245.1"/>
    <property type="molecule type" value="Genomic_DNA"/>
</dbReference>
<reference evidence="1 2" key="1">
    <citation type="journal article" date="2022" name="DNA Res.">
        <title>Chromosomal-level genome assembly of the orchid tree Bauhinia variegata (Leguminosae; Cercidoideae) supports the allotetraploid origin hypothesis of Bauhinia.</title>
        <authorList>
            <person name="Zhong Y."/>
            <person name="Chen Y."/>
            <person name="Zheng D."/>
            <person name="Pang J."/>
            <person name="Liu Y."/>
            <person name="Luo S."/>
            <person name="Meng S."/>
            <person name="Qian L."/>
            <person name="Wei D."/>
            <person name="Dai S."/>
            <person name="Zhou R."/>
        </authorList>
    </citation>
    <scope>NUCLEOTIDE SEQUENCE [LARGE SCALE GENOMIC DNA]</scope>
    <source>
        <strain evidence="1">BV-YZ2020</strain>
    </source>
</reference>
<proteinExistence type="predicted"/>
<organism evidence="1 2">
    <name type="scientific">Bauhinia variegata</name>
    <name type="common">Purple orchid tree</name>
    <name type="synonym">Phanera variegata</name>
    <dbReference type="NCBI Taxonomy" id="167791"/>
    <lineage>
        <taxon>Eukaryota</taxon>
        <taxon>Viridiplantae</taxon>
        <taxon>Streptophyta</taxon>
        <taxon>Embryophyta</taxon>
        <taxon>Tracheophyta</taxon>
        <taxon>Spermatophyta</taxon>
        <taxon>Magnoliopsida</taxon>
        <taxon>eudicotyledons</taxon>
        <taxon>Gunneridae</taxon>
        <taxon>Pentapetalae</taxon>
        <taxon>rosids</taxon>
        <taxon>fabids</taxon>
        <taxon>Fabales</taxon>
        <taxon>Fabaceae</taxon>
        <taxon>Cercidoideae</taxon>
        <taxon>Cercideae</taxon>
        <taxon>Bauhiniinae</taxon>
        <taxon>Bauhinia</taxon>
    </lineage>
</organism>
<name>A0ACB9KGA2_BAUVA</name>
<protein>
    <submittedName>
        <fullName evidence="1">Uncharacterized protein</fullName>
    </submittedName>
</protein>
<comment type="caution">
    <text evidence="1">The sequence shown here is derived from an EMBL/GenBank/DDBJ whole genome shotgun (WGS) entry which is preliminary data.</text>
</comment>